<protein>
    <recommendedName>
        <fullName evidence="3">Methyltransferase</fullName>
        <ecNumber evidence="3">2.1.1.-</ecNumber>
    </recommendedName>
</protein>
<keyword evidence="4" id="KW-0732">Signal</keyword>
<keyword evidence="6" id="KW-1185">Reference proteome</keyword>
<keyword evidence="2 3" id="KW-0489">Methyltransferase</keyword>
<dbReference type="AlphaFoldDB" id="A0A250WT34"/>
<keyword evidence="3" id="KW-0808">Transferase</keyword>
<dbReference type="EC" id="2.1.1.-" evidence="3"/>
<dbReference type="EMBL" id="BEGY01000005">
    <property type="protein sequence ID" value="GAX73961.1"/>
    <property type="molecule type" value="Genomic_DNA"/>
</dbReference>
<proteinExistence type="inferred from homology"/>
<dbReference type="Pfam" id="PF03141">
    <property type="entry name" value="Methyltransf_29"/>
    <property type="match status" value="2"/>
</dbReference>
<feature type="chain" id="PRO_5012670891" description="Methyltransferase" evidence="4">
    <location>
        <begin position="27"/>
        <end position="530"/>
    </location>
</feature>
<dbReference type="PANTHER" id="PTHR10108">
    <property type="entry name" value="SAM-DEPENDENT METHYLTRANSFERASE"/>
    <property type="match status" value="1"/>
</dbReference>
<comment type="similarity">
    <text evidence="1 3">Belongs to the methyltransferase superfamily.</text>
</comment>
<sequence length="530" mass="58357">MKNVNISMVSVQLACIFLICISSVLGSKILQISNVSICGDVDELPAFQAEEKWATLFEVIAPYRALCRVQAPESYQERPAWPKCLWELPKGNMPKATLWETGHIKSSQSWLKISGDKIQLPRAGGSLAASKFLEILPDSIKMETIQTVLDEGAGVCGMAAEIMVTFKHRPLVLSYAPHDSHANQVQVCMERGVPAIIFNMARYQFPVPPGSFDMVTCKWCWHWIAAVSMGQWFLEVDRVIRPGGYFVIYASVWQTLNFKEQFEFWMSSLGWLKLEGVKHKDMAAYQKPLLALAAATNFTSCPPAESQQPSFRRFHVPCRSPAPGVTAPDLLKPGQSPDVMYVKALLAMMPSSAMFTNVMDANADSGTFGEAIRDLLPNAWTLNIQPVKAAEFHHKEQGGGSLNFAGLSNYVQSLGPDGLPGIFAAGRFGLYHDWCYMFPIYPRGFDLIHVRGLILAHENCLQQAVLELDRLLRPGGHIVLSGAGVAESVTEDAVASLRWMKVPSLSGEDPDGGQGAAMVMRKMGGVFNTL</sequence>
<dbReference type="OrthoDB" id="2013972at2759"/>
<dbReference type="InterPro" id="IPR004159">
    <property type="entry name" value="Put_SAM_MeTrfase"/>
</dbReference>
<dbReference type="CDD" id="cd02440">
    <property type="entry name" value="AdoMet_MTases"/>
    <property type="match status" value="1"/>
</dbReference>
<gene>
    <name evidence="5" type="ORF">CEUSTIGMA_g1411.t1</name>
</gene>
<dbReference type="Gene3D" id="3.40.50.150">
    <property type="entry name" value="Vaccinia Virus protein VP39"/>
    <property type="match status" value="1"/>
</dbReference>
<feature type="signal peptide" evidence="4">
    <location>
        <begin position="1"/>
        <end position="26"/>
    </location>
</feature>
<evidence type="ECO:0000256" key="2">
    <source>
        <dbReference type="ARBA" id="ARBA00022603"/>
    </source>
</evidence>
<keyword evidence="3" id="KW-0812">Transmembrane</keyword>
<dbReference type="GO" id="GO:0016020">
    <property type="term" value="C:membrane"/>
    <property type="evidence" value="ECO:0007669"/>
    <property type="project" value="UniProtKB-SubCell"/>
</dbReference>
<dbReference type="Proteomes" id="UP000232323">
    <property type="component" value="Unassembled WGS sequence"/>
</dbReference>
<dbReference type="InterPro" id="IPR029063">
    <property type="entry name" value="SAM-dependent_MTases_sf"/>
</dbReference>
<evidence type="ECO:0000256" key="4">
    <source>
        <dbReference type="SAM" id="SignalP"/>
    </source>
</evidence>
<comment type="caution">
    <text evidence="5">The sequence shown here is derived from an EMBL/GenBank/DDBJ whole genome shotgun (WGS) entry which is preliminary data.</text>
</comment>
<dbReference type="SUPFAM" id="SSF53335">
    <property type="entry name" value="S-adenosyl-L-methionine-dependent methyltransferases"/>
    <property type="match status" value="2"/>
</dbReference>
<dbReference type="GO" id="GO:0008168">
    <property type="term" value="F:methyltransferase activity"/>
    <property type="evidence" value="ECO:0007669"/>
    <property type="project" value="UniProtKB-UniRule"/>
</dbReference>
<keyword evidence="3" id="KW-0735">Signal-anchor</keyword>
<evidence type="ECO:0000313" key="5">
    <source>
        <dbReference type="EMBL" id="GAX73961.1"/>
    </source>
</evidence>
<accession>A0A250WT34</accession>
<dbReference type="GO" id="GO:0005737">
    <property type="term" value="C:cytoplasm"/>
    <property type="evidence" value="ECO:0007669"/>
    <property type="project" value="TreeGrafter"/>
</dbReference>
<name>A0A250WT34_9CHLO</name>
<comment type="subcellular location">
    <subcellularLocation>
        <location evidence="3">Membrane</location>
        <topology evidence="3">Single-pass type II membrane protein</topology>
    </subcellularLocation>
</comment>
<evidence type="ECO:0000256" key="3">
    <source>
        <dbReference type="RuleBase" id="RU366043"/>
    </source>
</evidence>
<organism evidence="5 6">
    <name type="scientific">Chlamydomonas eustigma</name>
    <dbReference type="NCBI Taxonomy" id="1157962"/>
    <lineage>
        <taxon>Eukaryota</taxon>
        <taxon>Viridiplantae</taxon>
        <taxon>Chlorophyta</taxon>
        <taxon>core chlorophytes</taxon>
        <taxon>Chlorophyceae</taxon>
        <taxon>CS clade</taxon>
        <taxon>Chlamydomonadales</taxon>
        <taxon>Chlamydomonadaceae</taxon>
        <taxon>Chlamydomonas</taxon>
    </lineage>
</organism>
<dbReference type="GO" id="GO:0032259">
    <property type="term" value="P:methylation"/>
    <property type="evidence" value="ECO:0007669"/>
    <property type="project" value="UniProtKB-KW"/>
</dbReference>
<keyword evidence="3" id="KW-0325">Glycoprotein</keyword>
<reference evidence="5 6" key="1">
    <citation type="submission" date="2017-08" db="EMBL/GenBank/DDBJ databases">
        <title>Acidophilic green algal genome provides insights into adaptation to an acidic environment.</title>
        <authorList>
            <person name="Hirooka S."/>
            <person name="Hirose Y."/>
            <person name="Kanesaki Y."/>
            <person name="Higuchi S."/>
            <person name="Fujiwara T."/>
            <person name="Onuma R."/>
            <person name="Era A."/>
            <person name="Ohbayashi R."/>
            <person name="Uzuka A."/>
            <person name="Nozaki H."/>
            <person name="Yoshikawa H."/>
            <person name="Miyagishima S.Y."/>
        </authorList>
    </citation>
    <scope>NUCLEOTIDE SEQUENCE [LARGE SCALE GENOMIC DNA]</scope>
    <source>
        <strain evidence="5 6">NIES-2499</strain>
    </source>
</reference>
<evidence type="ECO:0000313" key="6">
    <source>
        <dbReference type="Proteomes" id="UP000232323"/>
    </source>
</evidence>
<evidence type="ECO:0000256" key="1">
    <source>
        <dbReference type="ARBA" id="ARBA00008361"/>
    </source>
</evidence>
<dbReference type="STRING" id="1157962.A0A250WT34"/>